<reference evidence="2 3" key="1">
    <citation type="submission" date="2020-04" db="EMBL/GenBank/DDBJ databases">
        <authorList>
            <person name="De Canck E."/>
        </authorList>
    </citation>
    <scope>NUCLEOTIDE SEQUENCE [LARGE SCALE GENOMIC DNA]</scope>
    <source>
        <strain evidence="2 3">LMG 28614</strain>
    </source>
</reference>
<keyword evidence="3" id="KW-1185">Reference proteome</keyword>
<protein>
    <submittedName>
        <fullName evidence="2">IS3 family transposase ISBxe2</fullName>
    </submittedName>
</protein>
<feature type="domain" description="Integrase catalytic" evidence="1">
    <location>
        <begin position="2"/>
        <end position="65"/>
    </location>
</feature>
<dbReference type="InterPro" id="IPR050900">
    <property type="entry name" value="Transposase_IS3/IS150/IS904"/>
</dbReference>
<dbReference type="Pfam" id="PF13683">
    <property type="entry name" value="rve_3"/>
    <property type="match status" value="1"/>
</dbReference>
<dbReference type="SUPFAM" id="SSF53098">
    <property type="entry name" value="Ribonuclease H-like"/>
    <property type="match status" value="1"/>
</dbReference>
<proteinExistence type="predicted"/>
<evidence type="ECO:0000313" key="2">
    <source>
        <dbReference type="EMBL" id="CAB3806013.1"/>
    </source>
</evidence>
<dbReference type="EMBL" id="CADIKK010000043">
    <property type="protein sequence ID" value="CAB3806013.1"/>
    <property type="molecule type" value="Genomic_DNA"/>
</dbReference>
<evidence type="ECO:0000313" key="3">
    <source>
        <dbReference type="Proteomes" id="UP000494365"/>
    </source>
</evidence>
<sequence length="81" mass="9100">MRSSMSRGGDCGGRGSTESLYGSLKVVGIHERHFATRRSAMDEVIDWLGFYNGRRLHPALDNVSPMTLERNWFADRRGEAA</sequence>
<dbReference type="Proteomes" id="UP000494365">
    <property type="component" value="Unassembled WGS sequence"/>
</dbReference>
<dbReference type="AlphaFoldDB" id="A0A6S7C139"/>
<dbReference type="InterPro" id="IPR001584">
    <property type="entry name" value="Integrase_cat-core"/>
</dbReference>
<dbReference type="PANTHER" id="PTHR46889:SF4">
    <property type="entry name" value="TRANSPOSASE INSO FOR INSERTION SEQUENCE ELEMENT IS911B-RELATED"/>
    <property type="match status" value="1"/>
</dbReference>
<evidence type="ECO:0000259" key="1">
    <source>
        <dbReference type="Pfam" id="PF13683"/>
    </source>
</evidence>
<accession>A0A6S7C139</accession>
<dbReference type="InterPro" id="IPR012337">
    <property type="entry name" value="RNaseH-like_sf"/>
</dbReference>
<name>A0A6S7C139_9BURK</name>
<gene>
    <name evidence="2" type="ORF">LMG28614_06288</name>
</gene>
<organism evidence="2 3">
    <name type="scientific">Paraburkholderia ultramafica</name>
    <dbReference type="NCBI Taxonomy" id="1544867"/>
    <lineage>
        <taxon>Bacteria</taxon>
        <taxon>Pseudomonadati</taxon>
        <taxon>Pseudomonadota</taxon>
        <taxon>Betaproteobacteria</taxon>
        <taxon>Burkholderiales</taxon>
        <taxon>Burkholderiaceae</taxon>
        <taxon>Paraburkholderia</taxon>
    </lineage>
</organism>
<dbReference type="GO" id="GO:0015074">
    <property type="term" value="P:DNA integration"/>
    <property type="evidence" value="ECO:0007669"/>
    <property type="project" value="InterPro"/>
</dbReference>
<dbReference type="PANTHER" id="PTHR46889">
    <property type="entry name" value="TRANSPOSASE INSF FOR INSERTION SEQUENCE IS3B-RELATED"/>
    <property type="match status" value="1"/>
</dbReference>